<reference evidence="20 21" key="1">
    <citation type="submission" date="2020-08" db="EMBL/GenBank/DDBJ databases">
        <title>A Genomic Blueprint of the Chicken Gut Microbiome.</title>
        <authorList>
            <person name="Gilroy R."/>
            <person name="Ravi A."/>
            <person name="Getino M."/>
            <person name="Pursley I."/>
            <person name="Horton D.L."/>
            <person name="Alikhan N.-F."/>
            <person name="Baker D."/>
            <person name="Gharbi K."/>
            <person name="Hall N."/>
            <person name="Watson M."/>
            <person name="Adriaenssens E.M."/>
            <person name="Foster-Nyarko E."/>
            <person name="Jarju S."/>
            <person name="Secka A."/>
            <person name="Antonio M."/>
            <person name="Oren A."/>
            <person name="Chaudhuri R."/>
            <person name="La Ragione R.M."/>
            <person name="Hildebrand F."/>
            <person name="Pallen M.J."/>
        </authorList>
    </citation>
    <scope>NUCLEOTIDE SEQUENCE [LARGE SCALE GENOMIC DNA]</scope>
    <source>
        <strain evidence="20 21">Sa2BUA9</strain>
    </source>
</reference>
<dbReference type="Pfam" id="PF00912">
    <property type="entry name" value="Transgly"/>
    <property type="match status" value="1"/>
</dbReference>
<keyword evidence="4" id="KW-0328">Glycosyltransferase</keyword>
<gene>
    <name evidence="20" type="ORF">H9650_05190</name>
</gene>
<dbReference type="SUPFAM" id="SSF56601">
    <property type="entry name" value="beta-lactamase/transpeptidase-like"/>
    <property type="match status" value="1"/>
</dbReference>
<keyword evidence="2" id="KW-0121">Carboxypeptidase</keyword>
<dbReference type="PANTHER" id="PTHR32282">
    <property type="entry name" value="BINDING PROTEIN TRANSPEPTIDASE, PUTATIVE-RELATED"/>
    <property type="match status" value="1"/>
</dbReference>
<dbReference type="InterPro" id="IPR001460">
    <property type="entry name" value="PCN-bd_Tpept"/>
</dbReference>
<evidence type="ECO:0000313" key="20">
    <source>
        <dbReference type="EMBL" id="MBD7943507.1"/>
    </source>
</evidence>
<dbReference type="EMBL" id="JACSQO010000002">
    <property type="protein sequence ID" value="MBD7943507.1"/>
    <property type="molecule type" value="Genomic_DNA"/>
</dbReference>
<comment type="catalytic activity">
    <reaction evidence="14">
        <text>Preferential cleavage: (Ac)2-L-Lys-D-Ala-|-D-Ala. Also transpeptidation of peptidyl-alanyl moieties that are N-acyl substituents of D-alanine.</text>
        <dbReference type="EC" id="3.4.16.4"/>
    </reaction>
</comment>
<comment type="catalytic activity">
    <reaction evidence="15">
        <text>[GlcNAc-(1-&gt;4)-Mur2Ac(oyl-L-Ala-gamma-D-Glu-L-Lys-D-Ala-D-Ala)](n)-di-trans,octa-cis-undecaprenyl diphosphate + beta-D-GlcNAc-(1-&gt;4)-Mur2Ac(oyl-L-Ala-gamma-D-Glu-L-Lys-D-Ala-D-Ala)-di-trans,octa-cis-undecaprenyl diphosphate = [GlcNAc-(1-&gt;4)-Mur2Ac(oyl-L-Ala-gamma-D-Glu-L-Lys-D-Ala-D-Ala)](n+1)-di-trans,octa-cis-undecaprenyl diphosphate + di-trans,octa-cis-undecaprenyl diphosphate + H(+)</text>
        <dbReference type="Rhea" id="RHEA:23708"/>
        <dbReference type="Rhea" id="RHEA-COMP:9602"/>
        <dbReference type="Rhea" id="RHEA-COMP:9603"/>
        <dbReference type="ChEBI" id="CHEBI:15378"/>
        <dbReference type="ChEBI" id="CHEBI:58405"/>
        <dbReference type="ChEBI" id="CHEBI:60033"/>
        <dbReference type="ChEBI" id="CHEBI:78435"/>
        <dbReference type="EC" id="2.4.99.28"/>
    </reaction>
</comment>
<keyword evidence="8" id="KW-0133">Cell shape</keyword>
<evidence type="ECO:0000256" key="12">
    <source>
        <dbReference type="ARBA" id="ARBA00023268"/>
    </source>
</evidence>
<evidence type="ECO:0000256" key="5">
    <source>
        <dbReference type="ARBA" id="ARBA00022679"/>
    </source>
</evidence>
<evidence type="ECO:0000256" key="1">
    <source>
        <dbReference type="ARBA" id="ARBA00022475"/>
    </source>
</evidence>
<feature type="compositionally biased region" description="Pro residues" evidence="16">
    <location>
        <begin position="925"/>
        <end position="934"/>
    </location>
</feature>
<evidence type="ECO:0000259" key="19">
    <source>
        <dbReference type="Pfam" id="PF00912"/>
    </source>
</evidence>
<keyword evidence="5" id="KW-0808">Transferase</keyword>
<evidence type="ECO:0000259" key="18">
    <source>
        <dbReference type="Pfam" id="PF00905"/>
    </source>
</evidence>
<feature type="transmembrane region" description="Helical" evidence="17">
    <location>
        <begin position="33"/>
        <end position="60"/>
    </location>
</feature>
<evidence type="ECO:0000256" key="13">
    <source>
        <dbReference type="ARBA" id="ARBA00023316"/>
    </source>
</evidence>
<evidence type="ECO:0000256" key="4">
    <source>
        <dbReference type="ARBA" id="ARBA00022676"/>
    </source>
</evidence>
<evidence type="ECO:0000256" key="2">
    <source>
        <dbReference type="ARBA" id="ARBA00022645"/>
    </source>
</evidence>
<keyword evidence="10 17" id="KW-1133">Transmembrane helix</keyword>
<organism evidence="20 21">
    <name type="scientific">Psychrobacillus faecigallinarum</name>
    <dbReference type="NCBI Taxonomy" id="2762235"/>
    <lineage>
        <taxon>Bacteria</taxon>
        <taxon>Bacillati</taxon>
        <taxon>Bacillota</taxon>
        <taxon>Bacilli</taxon>
        <taxon>Bacillales</taxon>
        <taxon>Bacillaceae</taxon>
        <taxon>Psychrobacillus</taxon>
    </lineage>
</organism>
<keyword evidence="21" id="KW-1185">Reference proteome</keyword>
<dbReference type="SUPFAM" id="SSF53955">
    <property type="entry name" value="Lysozyme-like"/>
    <property type="match status" value="1"/>
</dbReference>
<dbReference type="Gene3D" id="3.90.1310.40">
    <property type="match status" value="1"/>
</dbReference>
<evidence type="ECO:0000256" key="7">
    <source>
        <dbReference type="ARBA" id="ARBA00022801"/>
    </source>
</evidence>
<keyword evidence="7" id="KW-0378">Hydrolase</keyword>
<feature type="domain" description="Penicillin-binding protein transpeptidase" evidence="18">
    <location>
        <begin position="422"/>
        <end position="666"/>
    </location>
</feature>
<dbReference type="InterPro" id="IPR001264">
    <property type="entry name" value="Glyco_trans_51"/>
</dbReference>
<evidence type="ECO:0000256" key="9">
    <source>
        <dbReference type="ARBA" id="ARBA00022984"/>
    </source>
</evidence>
<keyword evidence="1" id="KW-1003">Cell membrane</keyword>
<dbReference type="InterPro" id="IPR036950">
    <property type="entry name" value="PBP_transglycosylase"/>
</dbReference>
<evidence type="ECO:0000256" key="11">
    <source>
        <dbReference type="ARBA" id="ARBA00023136"/>
    </source>
</evidence>
<keyword evidence="6 17" id="KW-0812">Transmembrane</keyword>
<evidence type="ECO:0000256" key="8">
    <source>
        <dbReference type="ARBA" id="ARBA00022960"/>
    </source>
</evidence>
<evidence type="ECO:0000256" key="14">
    <source>
        <dbReference type="ARBA" id="ARBA00034000"/>
    </source>
</evidence>
<dbReference type="Gene3D" id="1.10.3810.10">
    <property type="entry name" value="Biosynthetic peptidoglycan transglycosylase-like"/>
    <property type="match status" value="1"/>
</dbReference>
<keyword evidence="9" id="KW-0573">Peptidoglycan synthesis</keyword>
<evidence type="ECO:0000256" key="10">
    <source>
        <dbReference type="ARBA" id="ARBA00022989"/>
    </source>
</evidence>
<dbReference type="Pfam" id="PF00905">
    <property type="entry name" value="Transpeptidase"/>
    <property type="match status" value="1"/>
</dbReference>
<keyword evidence="3" id="KW-0645">Protease</keyword>
<comment type="caution">
    <text evidence="20">The sequence shown here is derived from an EMBL/GenBank/DDBJ whole genome shotgun (WGS) entry which is preliminary data.</text>
</comment>
<proteinExistence type="predicted"/>
<dbReference type="Proteomes" id="UP000640786">
    <property type="component" value="Unassembled WGS sequence"/>
</dbReference>
<keyword evidence="13" id="KW-0961">Cell wall biogenesis/degradation</keyword>
<dbReference type="InterPro" id="IPR050396">
    <property type="entry name" value="Glycosyltr_51/Transpeptidase"/>
</dbReference>
<feature type="domain" description="Glycosyl transferase family 51" evidence="19">
    <location>
        <begin position="97"/>
        <end position="282"/>
    </location>
</feature>
<dbReference type="InterPro" id="IPR023346">
    <property type="entry name" value="Lysozyme-like_dom_sf"/>
</dbReference>
<dbReference type="RefSeq" id="WP_191696753.1">
    <property type="nucleotide sequence ID" value="NZ_JACSQO010000002.1"/>
</dbReference>
<evidence type="ECO:0000256" key="15">
    <source>
        <dbReference type="ARBA" id="ARBA00049902"/>
    </source>
</evidence>
<evidence type="ECO:0000256" key="6">
    <source>
        <dbReference type="ARBA" id="ARBA00022692"/>
    </source>
</evidence>
<evidence type="ECO:0000256" key="3">
    <source>
        <dbReference type="ARBA" id="ARBA00022670"/>
    </source>
</evidence>
<dbReference type="InterPro" id="IPR012338">
    <property type="entry name" value="Beta-lactam/transpept-like"/>
</dbReference>
<keyword evidence="11 17" id="KW-0472">Membrane</keyword>
<evidence type="ECO:0000256" key="17">
    <source>
        <dbReference type="SAM" id="Phobius"/>
    </source>
</evidence>
<keyword evidence="12" id="KW-0511">Multifunctional enzyme</keyword>
<feature type="region of interest" description="Disordered" evidence="16">
    <location>
        <begin position="922"/>
        <end position="971"/>
    </location>
</feature>
<accession>A0ABR8R7J2</accession>
<dbReference type="Gene3D" id="3.40.710.10">
    <property type="entry name" value="DD-peptidase/beta-lactamase superfamily"/>
    <property type="match status" value="1"/>
</dbReference>
<name>A0ABR8R7J2_9BACI</name>
<protein>
    <submittedName>
        <fullName evidence="20">Penicillin-binding protein</fullName>
    </submittedName>
</protein>
<evidence type="ECO:0000256" key="16">
    <source>
        <dbReference type="SAM" id="MobiDB-lite"/>
    </source>
</evidence>
<dbReference type="PANTHER" id="PTHR32282:SF32">
    <property type="entry name" value="PENICILLIN-BINDING PROTEIN 2A"/>
    <property type="match status" value="1"/>
</dbReference>
<evidence type="ECO:0000313" key="21">
    <source>
        <dbReference type="Proteomes" id="UP000640786"/>
    </source>
</evidence>
<sequence>MNKWMEKFHLYKEKVDAWQSTKWARRLRISSSVVWNLCLIFLVVGLTLGIFAASVGAGYFTSLIKDEPLREKEKMRAAVFNYEETSEIYFAGDVYLGKLRTDLERTETKLSNVSPYVIDAVLATEDEYFKVHNGIVPKAIIRGLLQDMTNSDTQTGGSTLTQQLIKNQILTNEVSYERKAKEILLAMRLEEFMSKDEILEAYLNIIPYGRNANGRNIAGIETAAQGIFNVKAKDLTLPQAAYIAGIPQAPFKYTPFSNGGVLKEGESLQHGIDRMKVVLYRMKETGYITEAEYEASVNYDITKDFRSKEALPEEKYPWLTFEIEKRVRDILSVQLAEKDGVDLEALENGDPLIEKYNIMAQRAASTGGYRIHTTINKDMYEKMLQVRDEFESYGHTYTNISVKDPTTGETVTKDFPVQVGSMLIENGTGRILSFLGGRDYNVEQYNHATQAVRSMGSTIKPLVVYAPALEYGVIGAGSPLADVKFNINDNGNKWAPTNYTTAQELGIISARQAVTTSQNLSTIRLYDQIKDKKPTDFMMKMGFKSIEEDEYANLALSIGGMKKGASIEETTNAYGTFANNGQFIDAYMIEKIEDVEGNLIYQHKVEPVDVFSPQTAYIMTDILRDVMTQGTAKLANSRLKFQSDFGAKTGTTQGHSDSWLIGYNPNVSLGVWLGYDEQKLTLFHMNNRYGHPSVRINTLWSNMMNAMYDINPELVDAPNAFKAPDGVVSRSFCGISGLAPSTACEQAGLVKSDLFNAKVMLPTQADDSLVSSSYVVINGSKYRSLDSTPSEFVVAGGHGVSESFIKRMLGRFGGDASKLFPNDSSFASNVVSEKVFEADGAPPAPVVTSLSGNTMTWTKSASNDVVGYRVYQVVNGNRVLITTKLEAENYSHQITSPGQYVVVTVDITGLQSGASNITTLNAPDPVIPVLPPEEPVGEEPEQPAPGDGNGGGSDVIITPPVEPTTPEESTP</sequence>